<dbReference type="Proteomes" id="UP000187209">
    <property type="component" value="Unassembled WGS sequence"/>
</dbReference>
<dbReference type="EMBL" id="MPUH01000925">
    <property type="protein sequence ID" value="OMJ72157.1"/>
    <property type="molecule type" value="Genomic_DNA"/>
</dbReference>
<feature type="compositionally biased region" description="Basic and acidic residues" evidence="1">
    <location>
        <begin position="134"/>
        <end position="149"/>
    </location>
</feature>
<sequence length="149" mass="17265">MRISLDPGLKTSKGIKPLSCSSKSYESEHEIIISADFQKSFYPNMFFVKKITEKPDLIRDNTIFKKKSKKKILKNIDKILSGKEIEVDDPEILRLKSMLASRQSFKKKHVELPKDNPYNKKIPTIMSDSNTSMEEYKLNPEAVKRREKG</sequence>
<organism evidence="2 3">
    <name type="scientific">Stentor coeruleus</name>
    <dbReference type="NCBI Taxonomy" id="5963"/>
    <lineage>
        <taxon>Eukaryota</taxon>
        <taxon>Sar</taxon>
        <taxon>Alveolata</taxon>
        <taxon>Ciliophora</taxon>
        <taxon>Postciliodesmatophora</taxon>
        <taxon>Heterotrichea</taxon>
        <taxon>Heterotrichida</taxon>
        <taxon>Stentoridae</taxon>
        <taxon>Stentor</taxon>
    </lineage>
</organism>
<evidence type="ECO:0000313" key="2">
    <source>
        <dbReference type="EMBL" id="OMJ72157.1"/>
    </source>
</evidence>
<keyword evidence="3" id="KW-1185">Reference proteome</keyword>
<gene>
    <name evidence="2" type="ORF">SteCoe_29469</name>
</gene>
<accession>A0A1R2B5X7</accession>
<reference evidence="2 3" key="1">
    <citation type="submission" date="2016-11" db="EMBL/GenBank/DDBJ databases">
        <title>The macronuclear genome of Stentor coeruleus: a giant cell with tiny introns.</title>
        <authorList>
            <person name="Slabodnick M."/>
            <person name="Ruby J.G."/>
            <person name="Reiff S.B."/>
            <person name="Swart E.C."/>
            <person name="Gosai S."/>
            <person name="Prabakaran S."/>
            <person name="Witkowska E."/>
            <person name="Larue G.E."/>
            <person name="Fisher S."/>
            <person name="Freeman R.M."/>
            <person name="Gunawardena J."/>
            <person name="Chu W."/>
            <person name="Stover N.A."/>
            <person name="Gregory B.D."/>
            <person name="Nowacki M."/>
            <person name="Derisi J."/>
            <person name="Roy S.W."/>
            <person name="Marshall W.F."/>
            <person name="Sood P."/>
        </authorList>
    </citation>
    <scope>NUCLEOTIDE SEQUENCE [LARGE SCALE GENOMIC DNA]</scope>
    <source>
        <strain evidence="2">WM001</strain>
    </source>
</reference>
<evidence type="ECO:0000313" key="3">
    <source>
        <dbReference type="Proteomes" id="UP000187209"/>
    </source>
</evidence>
<evidence type="ECO:0000256" key="1">
    <source>
        <dbReference type="SAM" id="MobiDB-lite"/>
    </source>
</evidence>
<feature type="region of interest" description="Disordered" evidence="1">
    <location>
        <begin position="112"/>
        <end position="149"/>
    </location>
</feature>
<proteinExistence type="predicted"/>
<name>A0A1R2B5X7_9CILI</name>
<comment type="caution">
    <text evidence="2">The sequence shown here is derived from an EMBL/GenBank/DDBJ whole genome shotgun (WGS) entry which is preliminary data.</text>
</comment>
<dbReference type="AlphaFoldDB" id="A0A1R2B5X7"/>
<protein>
    <submittedName>
        <fullName evidence="2">Uncharacterized protein</fullName>
    </submittedName>
</protein>